<evidence type="ECO:0000256" key="1">
    <source>
        <dbReference type="ARBA" id="ARBA00000677"/>
    </source>
</evidence>
<dbReference type="PANTHER" id="PTHR43390">
    <property type="entry name" value="SIGNAL PEPTIDASE I"/>
    <property type="match status" value="1"/>
</dbReference>
<dbReference type="OrthoDB" id="9802919at2"/>
<name>A0A0A2GAU5_9PORP</name>
<dbReference type="Gene3D" id="2.10.109.10">
    <property type="entry name" value="Umud Fragment, subunit A"/>
    <property type="match status" value="2"/>
</dbReference>
<dbReference type="RefSeq" id="WP_036884707.1">
    <property type="nucleotide sequence ID" value="NZ_JQZW01000012.1"/>
</dbReference>
<dbReference type="eggNOG" id="COG0681">
    <property type="taxonomic scope" value="Bacteria"/>
</dbReference>
<protein>
    <recommendedName>
        <fullName evidence="4 7">Signal peptidase I</fullName>
        <ecNumber evidence="3 7">3.4.21.89</ecNumber>
    </recommendedName>
</protein>
<dbReference type="InterPro" id="IPR036286">
    <property type="entry name" value="LexA/Signal_pep-like_sf"/>
</dbReference>
<dbReference type="GO" id="GO:0006465">
    <property type="term" value="P:signal peptide processing"/>
    <property type="evidence" value="ECO:0007669"/>
    <property type="project" value="InterPro"/>
</dbReference>
<dbReference type="PRINTS" id="PR00727">
    <property type="entry name" value="LEADERPTASE"/>
</dbReference>
<keyword evidence="7" id="KW-0812">Transmembrane</keyword>
<dbReference type="STRING" id="266762.HQ36_06805"/>
<dbReference type="SUPFAM" id="SSF51306">
    <property type="entry name" value="LexA/Signal peptidase"/>
    <property type="match status" value="1"/>
</dbReference>
<comment type="caution">
    <text evidence="9">The sequence shown here is derived from an EMBL/GenBank/DDBJ whole genome shotgun (WGS) entry which is preliminary data.</text>
</comment>
<dbReference type="InterPro" id="IPR019533">
    <property type="entry name" value="Peptidase_S26"/>
</dbReference>
<accession>A0A0A2GAU5</accession>
<dbReference type="InterPro" id="IPR019758">
    <property type="entry name" value="Pept_S26A_signal_pept_1_CS"/>
</dbReference>
<gene>
    <name evidence="9" type="ORF">HQ36_06805</name>
</gene>
<organism evidence="9 10">
    <name type="scientific">Porphyromonas gingivicanis</name>
    <dbReference type="NCBI Taxonomy" id="266762"/>
    <lineage>
        <taxon>Bacteria</taxon>
        <taxon>Pseudomonadati</taxon>
        <taxon>Bacteroidota</taxon>
        <taxon>Bacteroidia</taxon>
        <taxon>Bacteroidales</taxon>
        <taxon>Porphyromonadaceae</taxon>
        <taxon>Porphyromonas</taxon>
    </lineage>
</organism>
<sequence length="477" mass="55358">MATKDNKNQQENTSSKPSKLRYGIGIIVVIVFIIFAIWAGWGWFFFLPLIVDYYFTRKINWSWFRSLKNPFLREIFSWLDAVLFAVIGVTILNIYLFQNFAIPSSSLEKTLYVGDYLYVNKLSYGPRMPITPIAIPLTHNTFLGGKSYLDKPSQKYRRLKGLGQVERNDLVVFNFPAGDTVTEKVVNPDYYTLKALYGRERVWADKATFGKVFYRSVDRRDHYVKRCVGLPGETLELRNNDLYINGAKQKAPKFVQFNYYVQTTPQGLSERDFEVLGISKDDQQLLGHPQSMEEVNFLTAKGFDVQLNEGKSLFYLLPLTQEMKQKLESDPKVLNILIETSEPGLMYPVEYENGWTRDNYGPILIPKKGLTITLTPENVYLYERCITSFEGHTLVVTPEGTYTIDGTPQTEYTFAMDYYFMMGDNRHNSADSRYWGFVPEDHIVGKPAFLWLSLDKDKGLFNGKIRWKRMMRTVHDW</sequence>
<dbReference type="EC" id="3.4.21.89" evidence="3 7"/>
<evidence type="ECO:0000256" key="4">
    <source>
        <dbReference type="ARBA" id="ARBA00019232"/>
    </source>
</evidence>
<dbReference type="CDD" id="cd06530">
    <property type="entry name" value="S26_SPase_I"/>
    <property type="match status" value="2"/>
</dbReference>
<dbReference type="GO" id="GO:0004252">
    <property type="term" value="F:serine-type endopeptidase activity"/>
    <property type="evidence" value="ECO:0007669"/>
    <property type="project" value="InterPro"/>
</dbReference>
<evidence type="ECO:0000256" key="6">
    <source>
        <dbReference type="PIRSR" id="PIRSR600223-1"/>
    </source>
</evidence>
<dbReference type="PANTHER" id="PTHR43390:SF1">
    <property type="entry name" value="CHLOROPLAST PROCESSING PEPTIDASE"/>
    <property type="match status" value="1"/>
</dbReference>
<keyword evidence="10" id="KW-1185">Reference proteome</keyword>
<evidence type="ECO:0000259" key="8">
    <source>
        <dbReference type="Pfam" id="PF10502"/>
    </source>
</evidence>
<evidence type="ECO:0000256" key="7">
    <source>
        <dbReference type="RuleBase" id="RU362042"/>
    </source>
</evidence>
<dbReference type="AlphaFoldDB" id="A0A0A2GAU5"/>
<feature type="active site" evidence="6">
    <location>
        <position position="225"/>
    </location>
</feature>
<evidence type="ECO:0000256" key="2">
    <source>
        <dbReference type="ARBA" id="ARBA00009370"/>
    </source>
</evidence>
<dbReference type="EMBL" id="JQZW01000012">
    <property type="protein sequence ID" value="KGN97584.1"/>
    <property type="molecule type" value="Genomic_DNA"/>
</dbReference>
<dbReference type="GO" id="GO:0009003">
    <property type="term" value="F:signal peptidase activity"/>
    <property type="evidence" value="ECO:0007669"/>
    <property type="project" value="UniProtKB-EC"/>
</dbReference>
<feature type="transmembrane region" description="Helical" evidence="7">
    <location>
        <begin position="22"/>
        <end position="55"/>
    </location>
</feature>
<comment type="catalytic activity">
    <reaction evidence="1 7">
        <text>Cleavage of hydrophobic, N-terminal signal or leader sequences from secreted and periplasmic proteins.</text>
        <dbReference type="EC" id="3.4.21.89"/>
    </reaction>
</comment>
<keyword evidence="7" id="KW-1133">Transmembrane helix</keyword>
<evidence type="ECO:0000256" key="5">
    <source>
        <dbReference type="ARBA" id="ARBA00022801"/>
    </source>
</evidence>
<keyword evidence="7" id="KW-0645">Protease</keyword>
<feature type="domain" description="Peptidase S26" evidence="8">
    <location>
        <begin position="414"/>
        <end position="451"/>
    </location>
</feature>
<proteinExistence type="inferred from homology"/>
<comment type="similarity">
    <text evidence="2 7">Belongs to the peptidase S26 family.</text>
</comment>
<dbReference type="NCBIfam" id="TIGR02227">
    <property type="entry name" value="sigpep_I_bact"/>
    <property type="match status" value="2"/>
</dbReference>
<dbReference type="Proteomes" id="UP000030134">
    <property type="component" value="Unassembled WGS sequence"/>
</dbReference>
<keyword evidence="7" id="KW-0472">Membrane</keyword>
<dbReference type="Pfam" id="PF10502">
    <property type="entry name" value="Peptidase_S26"/>
    <property type="match status" value="2"/>
</dbReference>
<feature type="transmembrane region" description="Helical" evidence="7">
    <location>
        <begin position="75"/>
        <end position="97"/>
    </location>
</feature>
<evidence type="ECO:0000313" key="10">
    <source>
        <dbReference type="Proteomes" id="UP000030134"/>
    </source>
</evidence>
<comment type="caution">
    <text evidence="7">Lacks conserved residue(s) required for the propagation of feature annotation.</text>
</comment>
<dbReference type="GO" id="GO:0016020">
    <property type="term" value="C:membrane"/>
    <property type="evidence" value="ECO:0007669"/>
    <property type="project" value="UniProtKB-SubCell"/>
</dbReference>
<keyword evidence="5 7" id="KW-0378">Hydrolase</keyword>
<comment type="subcellular location">
    <subcellularLocation>
        <location evidence="7">Membrane</location>
        <topology evidence="7">Single-pass type II membrane protein</topology>
    </subcellularLocation>
</comment>
<feature type="active site" evidence="6">
    <location>
        <position position="106"/>
    </location>
</feature>
<dbReference type="InterPro" id="IPR000223">
    <property type="entry name" value="Pept_S26A_signal_pept_1"/>
</dbReference>
<feature type="domain" description="Peptidase S26" evidence="8">
    <location>
        <begin position="76"/>
        <end position="256"/>
    </location>
</feature>
<evidence type="ECO:0000256" key="3">
    <source>
        <dbReference type="ARBA" id="ARBA00013208"/>
    </source>
</evidence>
<dbReference type="PROSITE" id="PS00761">
    <property type="entry name" value="SPASE_I_3"/>
    <property type="match status" value="1"/>
</dbReference>
<evidence type="ECO:0000313" key="9">
    <source>
        <dbReference type="EMBL" id="KGN97584.1"/>
    </source>
</evidence>
<reference evidence="9 10" key="1">
    <citation type="submission" date="2014-08" db="EMBL/GenBank/DDBJ databases">
        <title>Porphyromonas gingivicanis strain:COT-022_OH1391 Genome sequencing.</title>
        <authorList>
            <person name="Wallis C."/>
            <person name="Deusch O."/>
            <person name="O'Flynn C."/>
            <person name="Davis I."/>
            <person name="Jospin G."/>
            <person name="Darling A.E."/>
            <person name="Coil D.A."/>
            <person name="Alexiev A."/>
            <person name="Horsfall A."/>
            <person name="Kirkwood N."/>
            <person name="Harris S."/>
            <person name="Eisen J.A."/>
        </authorList>
    </citation>
    <scope>NUCLEOTIDE SEQUENCE [LARGE SCALE GENOMIC DNA]</scope>
    <source>
        <strain evidence="10">COT-022 OH1391</strain>
    </source>
</reference>